<feature type="region of interest" description="Disordered" evidence="1">
    <location>
        <begin position="1"/>
        <end position="39"/>
    </location>
</feature>
<dbReference type="SUPFAM" id="SSF48150">
    <property type="entry name" value="DNA-glycosylase"/>
    <property type="match status" value="1"/>
</dbReference>
<evidence type="ECO:0000313" key="2">
    <source>
        <dbReference type="EMBL" id="CAK9214303.1"/>
    </source>
</evidence>
<protein>
    <submittedName>
        <fullName evidence="2">Uncharacterized protein</fullName>
    </submittedName>
</protein>
<gene>
    <name evidence="2" type="ORF">CSSPTR1EN2_LOCUS12164</name>
</gene>
<sequence>MGRIRGNKSRVSGNNGREKLQKEVRHRRHKERQKAARSSLLDRIRDFLTADSFMYGPLLTQQPKFPSLSTGSPPAPLSHGGDHGHGETTGGAETAAGEATAATADEQDKDVTEAGRTSAVQSGDEETSKLYQGSRSTTTTTFLSVEHTVKIPAAEVASTTTTAELQQLKRVAQAHMRELEDEPFLLFGEHEEGTSSMTGSHDYKEDCIPLDHAIAQKVAKMLVCKVGGRYSKELGINLDVGDVEVERWFLAVTLFHRHLTFDVLKQTFKKLGDAGIATVADSLKLEESEVADILESSGYTTYKHRAAARLRKLAMQLEVDYKGKVSSMKTMLDASELSRQISNLHGLNSHTASIFLRELRGVWPGISLSYDRRTTRAAAHLGLLDPDADDASNKFTRGLQNSLKPIAHATGKDERDLEVSLVKLGLSHERHYRDCPGGVACNFLASDV</sequence>
<accession>A0ABP0U7Y2</accession>
<feature type="compositionally biased region" description="Low complexity" evidence="1">
    <location>
        <begin position="90"/>
        <end position="104"/>
    </location>
</feature>
<dbReference type="InterPro" id="IPR011257">
    <property type="entry name" value="DNA_glycosylase"/>
</dbReference>
<name>A0ABP0U7Y2_9BRYO</name>
<dbReference type="EMBL" id="OZ019894">
    <property type="protein sequence ID" value="CAK9214303.1"/>
    <property type="molecule type" value="Genomic_DNA"/>
</dbReference>
<evidence type="ECO:0000256" key="1">
    <source>
        <dbReference type="SAM" id="MobiDB-lite"/>
    </source>
</evidence>
<organism evidence="2 3">
    <name type="scientific">Sphagnum troendelagicum</name>
    <dbReference type="NCBI Taxonomy" id="128251"/>
    <lineage>
        <taxon>Eukaryota</taxon>
        <taxon>Viridiplantae</taxon>
        <taxon>Streptophyta</taxon>
        <taxon>Embryophyta</taxon>
        <taxon>Bryophyta</taxon>
        <taxon>Sphagnophytina</taxon>
        <taxon>Sphagnopsida</taxon>
        <taxon>Sphagnales</taxon>
        <taxon>Sphagnaceae</taxon>
        <taxon>Sphagnum</taxon>
    </lineage>
</organism>
<keyword evidence="3" id="KW-1185">Reference proteome</keyword>
<proteinExistence type="predicted"/>
<reference evidence="2" key="1">
    <citation type="submission" date="2024-02" db="EMBL/GenBank/DDBJ databases">
        <authorList>
            <consortium name="ELIXIR-Norway"/>
            <consortium name="Elixir Norway"/>
        </authorList>
    </citation>
    <scope>NUCLEOTIDE SEQUENCE</scope>
</reference>
<dbReference type="Proteomes" id="UP001497512">
    <property type="component" value="Chromosome 2"/>
</dbReference>
<feature type="region of interest" description="Disordered" evidence="1">
    <location>
        <begin position="64"/>
        <end position="137"/>
    </location>
</feature>
<evidence type="ECO:0000313" key="3">
    <source>
        <dbReference type="Proteomes" id="UP001497512"/>
    </source>
</evidence>